<dbReference type="Gene3D" id="3.30.70.360">
    <property type="match status" value="1"/>
</dbReference>
<dbReference type="RefSeq" id="WP_106704433.1">
    <property type="nucleotide sequence ID" value="NZ_CP027666.1"/>
</dbReference>
<organism evidence="5 6">
    <name type="scientific">Ottowia oryzae</name>
    <dbReference type="NCBI Taxonomy" id="2109914"/>
    <lineage>
        <taxon>Bacteria</taxon>
        <taxon>Pseudomonadati</taxon>
        <taxon>Pseudomonadota</taxon>
        <taxon>Betaproteobacteria</taxon>
        <taxon>Burkholderiales</taxon>
        <taxon>Comamonadaceae</taxon>
        <taxon>Ottowia</taxon>
    </lineage>
</organism>
<keyword evidence="3" id="KW-0464">Manganese</keyword>
<dbReference type="EMBL" id="CP027666">
    <property type="protein sequence ID" value="AVO35889.1"/>
    <property type="molecule type" value="Genomic_DNA"/>
</dbReference>
<evidence type="ECO:0000256" key="1">
    <source>
        <dbReference type="ARBA" id="ARBA00006153"/>
    </source>
</evidence>
<keyword evidence="3" id="KW-0479">Metal-binding</keyword>
<dbReference type="PANTHER" id="PTHR11014:SF63">
    <property type="entry name" value="METALLOPEPTIDASE, PUTATIVE (AFU_ORTHOLOGUE AFUA_6G09600)-RELATED"/>
    <property type="match status" value="1"/>
</dbReference>
<feature type="binding site" evidence="3">
    <location>
        <position position="162"/>
    </location>
    <ligand>
        <name>Mn(2+)</name>
        <dbReference type="ChEBI" id="CHEBI:29035"/>
        <label>2</label>
    </ligand>
</feature>
<dbReference type="Proteomes" id="UP000239709">
    <property type="component" value="Chromosome"/>
</dbReference>
<name>A0A2S0MJ27_9BURK</name>
<dbReference type="PIRSF" id="PIRSF005962">
    <property type="entry name" value="Pept_M20D_amidohydro"/>
    <property type="match status" value="1"/>
</dbReference>
<dbReference type="AlphaFoldDB" id="A0A2S0MJ27"/>
<comment type="similarity">
    <text evidence="1">Belongs to the peptidase M20 family.</text>
</comment>
<keyword evidence="2 5" id="KW-0378">Hydrolase</keyword>
<evidence type="ECO:0000259" key="4">
    <source>
        <dbReference type="Pfam" id="PF07687"/>
    </source>
</evidence>
<feature type="binding site" evidence="3">
    <location>
        <position position="101"/>
    </location>
    <ligand>
        <name>Mn(2+)</name>
        <dbReference type="ChEBI" id="CHEBI:29035"/>
        <label>2</label>
    </ligand>
</feature>
<dbReference type="GO" id="GO:0046872">
    <property type="term" value="F:metal ion binding"/>
    <property type="evidence" value="ECO:0007669"/>
    <property type="project" value="UniProtKB-KW"/>
</dbReference>
<dbReference type="InterPro" id="IPR017439">
    <property type="entry name" value="Amidohydrolase"/>
</dbReference>
<dbReference type="GO" id="GO:0016787">
    <property type="term" value="F:hydrolase activity"/>
    <property type="evidence" value="ECO:0007669"/>
    <property type="project" value="UniProtKB-KW"/>
</dbReference>
<dbReference type="InterPro" id="IPR036264">
    <property type="entry name" value="Bact_exopeptidase_dim_dom"/>
</dbReference>
<keyword evidence="6" id="KW-1185">Reference proteome</keyword>
<gene>
    <name evidence="5" type="ORF">C6570_00645</name>
</gene>
<dbReference type="SUPFAM" id="SSF55031">
    <property type="entry name" value="Bacterial exopeptidase dimerisation domain"/>
    <property type="match status" value="1"/>
</dbReference>
<feature type="binding site" evidence="3">
    <location>
        <position position="103"/>
    </location>
    <ligand>
        <name>Mn(2+)</name>
        <dbReference type="ChEBI" id="CHEBI:29035"/>
        <label>2</label>
    </ligand>
</feature>
<evidence type="ECO:0000313" key="6">
    <source>
        <dbReference type="Proteomes" id="UP000239709"/>
    </source>
</evidence>
<dbReference type="Pfam" id="PF01546">
    <property type="entry name" value="Peptidase_M20"/>
    <property type="match status" value="1"/>
</dbReference>
<sequence>MNLIEDIVANAPALSDIRRDIHAHPELSFKETRTADLVADLLTQWGIPVHRGLGKTGVVGILKNGDSPRSVGLRADMDALPMTEANEFAHASRHPGVMHACGHDGHTTMLLGAAQELARTRRFEGTVYLIFQPAEEHGGGAREMMKDGLFERFPMEAVFGMHNMPGIPAGHFAASPGPVLASSNEFLVRVRGKGGHGAMPHLAVDPLPIAAQILQAFQTIVSRNKKPSDTAVISVTMIHGGDAPNVIPDTCEMRGTVRTYTSETLDLIERRMGEIAHGTAATFGAECDFEFTRIYPATVNHAAETAFAREVLADLVGPDRLIAQTPIMAAEDFAFMLQQVPGSYSFIGNGDGDHRAAGHGHGPCLVHNTSYDFNDALLPVGASYLVRLAERWLATPRGA</sequence>
<evidence type="ECO:0000256" key="2">
    <source>
        <dbReference type="ARBA" id="ARBA00022801"/>
    </source>
</evidence>
<dbReference type="SUPFAM" id="SSF53187">
    <property type="entry name" value="Zn-dependent exopeptidases"/>
    <property type="match status" value="1"/>
</dbReference>
<dbReference type="InterPro" id="IPR002933">
    <property type="entry name" value="Peptidase_M20"/>
</dbReference>
<dbReference type="KEGG" id="otk:C6570_00645"/>
<reference evidence="5 6" key="1">
    <citation type="submission" date="2018-03" db="EMBL/GenBank/DDBJ databases">
        <title>Genome sequencing of Ottowia sp.</title>
        <authorList>
            <person name="Kim S.-J."/>
            <person name="Heo J."/>
            <person name="Kwon S.-W."/>
        </authorList>
    </citation>
    <scope>NUCLEOTIDE SEQUENCE [LARGE SCALE GENOMIC DNA]</scope>
    <source>
        <strain evidence="5 6">KADR8-3</strain>
    </source>
</reference>
<dbReference type="FunFam" id="3.30.70.360:FF:000014">
    <property type="entry name" value="N-acyl-L-amino acid amidohydrolase"/>
    <property type="match status" value="1"/>
</dbReference>
<dbReference type="Pfam" id="PF07687">
    <property type="entry name" value="M20_dimer"/>
    <property type="match status" value="1"/>
</dbReference>
<accession>A0A2S0MJ27</accession>
<comment type="cofactor">
    <cofactor evidence="3">
        <name>Mn(2+)</name>
        <dbReference type="ChEBI" id="CHEBI:29035"/>
    </cofactor>
    <text evidence="3">The Mn(2+) ion enhances activity.</text>
</comment>
<feature type="domain" description="Peptidase M20 dimerisation" evidence="4">
    <location>
        <begin position="186"/>
        <end position="275"/>
    </location>
</feature>
<dbReference type="PANTHER" id="PTHR11014">
    <property type="entry name" value="PEPTIDASE M20 FAMILY MEMBER"/>
    <property type="match status" value="1"/>
</dbReference>
<evidence type="ECO:0000256" key="3">
    <source>
        <dbReference type="PIRSR" id="PIRSR005962-1"/>
    </source>
</evidence>
<dbReference type="Gene3D" id="3.40.630.10">
    <property type="entry name" value="Zn peptidases"/>
    <property type="match status" value="1"/>
</dbReference>
<dbReference type="OrthoDB" id="8875216at2"/>
<feature type="binding site" evidence="3">
    <location>
        <position position="136"/>
    </location>
    <ligand>
        <name>Mn(2+)</name>
        <dbReference type="ChEBI" id="CHEBI:29035"/>
        <label>2</label>
    </ligand>
</feature>
<feature type="binding site" evidence="3">
    <location>
        <position position="367"/>
    </location>
    <ligand>
        <name>Mn(2+)</name>
        <dbReference type="ChEBI" id="CHEBI:29035"/>
        <label>2</label>
    </ligand>
</feature>
<dbReference type="CDD" id="cd05666">
    <property type="entry name" value="M20_Acy1-like"/>
    <property type="match status" value="1"/>
</dbReference>
<evidence type="ECO:0000313" key="5">
    <source>
        <dbReference type="EMBL" id="AVO35889.1"/>
    </source>
</evidence>
<dbReference type="InterPro" id="IPR011650">
    <property type="entry name" value="Peptidase_M20_dimer"/>
</dbReference>
<protein>
    <submittedName>
        <fullName evidence="5">Amidohydrolase</fullName>
    </submittedName>
</protein>
<proteinExistence type="inferred from homology"/>
<dbReference type="NCBIfam" id="TIGR01891">
    <property type="entry name" value="amidohydrolases"/>
    <property type="match status" value="1"/>
</dbReference>